<evidence type="ECO:0000313" key="3">
    <source>
        <dbReference type="Proteomes" id="UP000192906"/>
    </source>
</evidence>
<dbReference type="SUPFAM" id="SSF55729">
    <property type="entry name" value="Acyl-CoA N-acyltransferases (Nat)"/>
    <property type="match status" value="1"/>
</dbReference>
<dbReference type="EMBL" id="FWZU01000002">
    <property type="protein sequence ID" value="SMF03637.1"/>
    <property type="molecule type" value="Genomic_DNA"/>
</dbReference>
<sequence length="181" mass="20421">MQTKLDCAGTVTTESFQCDVIFLTELVPDDVKTLCKITAQTGFFSKEEVLIVDELARASISEGEKSGYHFLLVLPENRDRMHPLGFACYGPIPGSVGSWDLYWIVVNREDQGHGYGKKIATEVESRIRNTGGRKIFVETSSRAQYSSTRCFYEASGYKPETRLLDYYDLGEDCVIFTKELN</sequence>
<dbReference type="PROSITE" id="PS51186">
    <property type="entry name" value="GNAT"/>
    <property type="match status" value="1"/>
</dbReference>
<dbReference type="GO" id="GO:0016747">
    <property type="term" value="F:acyltransferase activity, transferring groups other than amino-acyl groups"/>
    <property type="evidence" value="ECO:0007669"/>
    <property type="project" value="InterPro"/>
</dbReference>
<organism evidence="2 3">
    <name type="scientific">Desulfovibrio gilichinskyi</name>
    <dbReference type="NCBI Taxonomy" id="1519643"/>
    <lineage>
        <taxon>Bacteria</taxon>
        <taxon>Pseudomonadati</taxon>
        <taxon>Thermodesulfobacteriota</taxon>
        <taxon>Desulfovibrionia</taxon>
        <taxon>Desulfovibrionales</taxon>
        <taxon>Desulfovibrionaceae</taxon>
        <taxon>Desulfovibrio</taxon>
    </lineage>
</organism>
<feature type="domain" description="N-acetyltransferase" evidence="1">
    <location>
        <begin position="21"/>
        <end position="181"/>
    </location>
</feature>
<keyword evidence="2" id="KW-0808">Transferase</keyword>
<dbReference type="CDD" id="cd04301">
    <property type="entry name" value="NAT_SF"/>
    <property type="match status" value="1"/>
</dbReference>
<evidence type="ECO:0000259" key="1">
    <source>
        <dbReference type="PROSITE" id="PS51186"/>
    </source>
</evidence>
<dbReference type="Gene3D" id="3.40.630.30">
    <property type="match status" value="1"/>
</dbReference>
<dbReference type="STRING" id="1519643.SAMN06295933_1299"/>
<dbReference type="OrthoDB" id="9789603at2"/>
<evidence type="ECO:0000313" key="2">
    <source>
        <dbReference type="EMBL" id="SMF03637.1"/>
    </source>
</evidence>
<gene>
    <name evidence="2" type="ORF">SAMN06295933_1299</name>
</gene>
<proteinExistence type="predicted"/>
<reference evidence="3" key="1">
    <citation type="submission" date="2017-04" db="EMBL/GenBank/DDBJ databases">
        <authorList>
            <person name="Varghese N."/>
            <person name="Submissions S."/>
        </authorList>
    </citation>
    <scope>NUCLEOTIDE SEQUENCE [LARGE SCALE GENOMIC DNA]</scope>
    <source>
        <strain evidence="3">K3S</strain>
    </source>
</reference>
<name>A0A1X7CUX1_9BACT</name>
<dbReference type="Pfam" id="PF00583">
    <property type="entry name" value="Acetyltransf_1"/>
    <property type="match status" value="1"/>
</dbReference>
<dbReference type="RefSeq" id="WP_085100045.1">
    <property type="nucleotide sequence ID" value="NZ_FWZU01000002.1"/>
</dbReference>
<dbReference type="InterPro" id="IPR016181">
    <property type="entry name" value="Acyl_CoA_acyltransferase"/>
</dbReference>
<accession>A0A1X7CUX1</accession>
<protein>
    <submittedName>
        <fullName evidence="2">Acetyltransferase (GNAT) family protein</fullName>
    </submittedName>
</protein>
<dbReference type="InterPro" id="IPR000182">
    <property type="entry name" value="GNAT_dom"/>
</dbReference>
<dbReference type="AlphaFoldDB" id="A0A1X7CUX1"/>
<keyword evidence="3" id="KW-1185">Reference proteome</keyword>
<dbReference type="Proteomes" id="UP000192906">
    <property type="component" value="Unassembled WGS sequence"/>
</dbReference>